<dbReference type="STRING" id="4533.J3KWC3"/>
<accession>J3KWC3</accession>
<organism evidence="3">
    <name type="scientific">Oryza brachyantha</name>
    <name type="common">malo sina</name>
    <dbReference type="NCBI Taxonomy" id="4533"/>
    <lineage>
        <taxon>Eukaryota</taxon>
        <taxon>Viridiplantae</taxon>
        <taxon>Streptophyta</taxon>
        <taxon>Embryophyta</taxon>
        <taxon>Tracheophyta</taxon>
        <taxon>Spermatophyta</taxon>
        <taxon>Magnoliopsida</taxon>
        <taxon>Liliopsida</taxon>
        <taxon>Poales</taxon>
        <taxon>Poaceae</taxon>
        <taxon>BOP clade</taxon>
        <taxon>Oryzoideae</taxon>
        <taxon>Oryzeae</taxon>
        <taxon>Oryzinae</taxon>
        <taxon>Oryza</taxon>
    </lineage>
</organism>
<evidence type="ECO:0000259" key="2">
    <source>
        <dbReference type="Pfam" id="PF23310"/>
    </source>
</evidence>
<dbReference type="Proteomes" id="UP000006038">
    <property type="component" value="Chromosome 1"/>
</dbReference>
<dbReference type="eggNOG" id="KOG0851">
    <property type="taxonomic scope" value="Eukaryota"/>
</dbReference>
<dbReference type="InterPro" id="IPR040338">
    <property type="entry name" value="At1g67623-like"/>
</dbReference>
<feature type="domain" description="At2g35280-like TPR" evidence="2">
    <location>
        <begin position="105"/>
        <end position="173"/>
    </location>
</feature>
<dbReference type="PANTHER" id="PTHR33784">
    <property type="entry name" value="OS05G0482100 PROTEIN"/>
    <property type="match status" value="1"/>
</dbReference>
<dbReference type="InterPro" id="IPR057136">
    <property type="entry name" value="At2g35280_TPR_dom"/>
</dbReference>
<keyword evidence="4" id="KW-1185">Reference proteome</keyword>
<dbReference type="OMA" id="FTEVMNY"/>
<dbReference type="PANTHER" id="PTHR33784:SF10">
    <property type="entry name" value="F-BOX PROTEIN"/>
    <property type="match status" value="1"/>
</dbReference>
<dbReference type="AlphaFoldDB" id="J3KWC3"/>
<dbReference type="HOGENOM" id="CLU_093637_1_0_1"/>
<evidence type="ECO:0000313" key="4">
    <source>
        <dbReference type="Proteomes" id="UP000006038"/>
    </source>
</evidence>
<feature type="region of interest" description="Disordered" evidence="1">
    <location>
        <begin position="1"/>
        <end position="27"/>
    </location>
</feature>
<dbReference type="Pfam" id="PF23310">
    <property type="entry name" value="TPR_27"/>
    <property type="match status" value="1"/>
</dbReference>
<reference evidence="3" key="2">
    <citation type="submission" date="2013-04" db="UniProtKB">
        <authorList>
            <consortium name="EnsemblPlants"/>
        </authorList>
    </citation>
    <scope>IDENTIFICATION</scope>
</reference>
<evidence type="ECO:0000313" key="3">
    <source>
        <dbReference type="EnsemblPlants" id="OB01G12790.1"/>
    </source>
</evidence>
<name>J3KWC3_ORYBR</name>
<protein>
    <recommendedName>
        <fullName evidence="2">At2g35280-like TPR domain-containing protein</fullName>
    </recommendedName>
</protein>
<dbReference type="EnsemblPlants" id="OB01G12790.1">
    <property type="protein sequence ID" value="OB01G12790.1"/>
    <property type="gene ID" value="OB01G12790"/>
</dbReference>
<proteinExistence type="predicted"/>
<dbReference type="Gramene" id="OB01G12790.1">
    <property type="protein sequence ID" value="OB01G12790.1"/>
    <property type="gene ID" value="OB01G12790"/>
</dbReference>
<sequence>MVTTQSMAARAKRMKRKSSPAPAPATRKELALCHDNAVHIACLVAATSPDPITDLLSLRATYVQGHARGGEGARRREARALGRLDGMKWLDNRRYLAVVGHLVGAGNPDACFAAGVNLVFARQDMDRGLALLDRAAAAGHKAAAYVLGLLLYASGEARFAGEKYIGQVEGDGEAAGRTRTNRECRRCRKIAEDAVREAMWKVGGRRGRALVMPEDGPRRTSSGGCGVESGWGGYGVFCSDGCRIRHEYYMFFTEVMNYMP</sequence>
<reference evidence="3" key="1">
    <citation type="journal article" date="2013" name="Nat. Commun.">
        <title>Whole-genome sequencing of Oryza brachyantha reveals mechanisms underlying Oryza genome evolution.</title>
        <authorList>
            <person name="Chen J."/>
            <person name="Huang Q."/>
            <person name="Gao D."/>
            <person name="Wang J."/>
            <person name="Lang Y."/>
            <person name="Liu T."/>
            <person name="Li B."/>
            <person name="Bai Z."/>
            <person name="Luis Goicoechea J."/>
            <person name="Liang C."/>
            <person name="Chen C."/>
            <person name="Zhang W."/>
            <person name="Sun S."/>
            <person name="Liao Y."/>
            <person name="Zhang X."/>
            <person name="Yang L."/>
            <person name="Song C."/>
            <person name="Wang M."/>
            <person name="Shi J."/>
            <person name="Liu G."/>
            <person name="Liu J."/>
            <person name="Zhou H."/>
            <person name="Zhou W."/>
            <person name="Yu Q."/>
            <person name="An N."/>
            <person name="Chen Y."/>
            <person name="Cai Q."/>
            <person name="Wang B."/>
            <person name="Liu B."/>
            <person name="Min J."/>
            <person name="Huang Y."/>
            <person name="Wu H."/>
            <person name="Li Z."/>
            <person name="Zhang Y."/>
            <person name="Yin Y."/>
            <person name="Song W."/>
            <person name="Jiang J."/>
            <person name="Jackson S.A."/>
            <person name="Wing R.A."/>
            <person name="Wang J."/>
            <person name="Chen M."/>
        </authorList>
    </citation>
    <scope>NUCLEOTIDE SEQUENCE [LARGE SCALE GENOMIC DNA]</scope>
    <source>
        <strain evidence="3">cv. IRGC 101232</strain>
    </source>
</reference>
<evidence type="ECO:0000256" key="1">
    <source>
        <dbReference type="SAM" id="MobiDB-lite"/>
    </source>
</evidence>